<comment type="caution">
    <text evidence="1">The sequence shown here is derived from an EMBL/GenBank/DDBJ whole genome shotgun (WGS) entry which is preliminary data.</text>
</comment>
<evidence type="ECO:0000313" key="2">
    <source>
        <dbReference type="Proteomes" id="UP001163321"/>
    </source>
</evidence>
<accession>A0ACC0W5W9</accession>
<dbReference type="EMBL" id="CM047583">
    <property type="protein sequence ID" value="KAI9913952.1"/>
    <property type="molecule type" value="Genomic_DNA"/>
</dbReference>
<evidence type="ECO:0000313" key="1">
    <source>
        <dbReference type="EMBL" id="KAI9913952.1"/>
    </source>
</evidence>
<keyword evidence="2" id="KW-1185">Reference proteome</keyword>
<organism evidence="1 2">
    <name type="scientific">Peronosclerospora sorghi</name>
    <dbReference type="NCBI Taxonomy" id="230839"/>
    <lineage>
        <taxon>Eukaryota</taxon>
        <taxon>Sar</taxon>
        <taxon>Stramenopiles</taxon>
        <taxon>Oomycota</taxon>
        <taxon>Peronosporomycetes</taxon>
        <taxon>Peronosporales</taxon>
        <taxon>Peronosporaceae</taxon>
        <taxon>Peronosclerospora</taxon>
    </lineage>
</organism>
<name>A0ACC0W5W9_9STRA</name>
<sequence>MAELKGTTMKTEIATSGDNKITRTDRRATKPDDDFHSSLDECRPCPSSTRTMTSLLTAYETWVYKHSSLARNVETIFYVTPQLMPKRFVEPNVATQFGYTLVGLLHSYHDYVLWKKSSIDKVEHLTKCQQLTRFVRVPLSLILHVQVLAEVLARKVGGDVSRWRVIVWVEVIKSVLRLVLLAQRRRTMLLLGGKYKGVESASQPSVFTRLCSTKRPGARTGKIFGKASDLKQSTSKIVDENRSKITFEDATTTVAGSLREELLVAGEICHILRPVMYALLRRRRTEASWLPLVASLLMECSGLAFSLAALNSTEPTKPTCIDKAKDEIGDRKMALFLYLLRDPVFMTVTKPAAGKVADVIDYVPGVGKLFRFGLTAILDHYHQFYFYTSVS</sequence>
<protein>
    <submittedName>
        <fullName evidence="1">Uncharacterized protein</fullName>
    </submittedName>
</protein>
<reference evidence="1 2" key="1">
    <citation type="journal article" date="2022" name="bioRxiv">
        <title>The genome of the oomycete Peronosclerospora sorghi, a cosmopolitan pathogen of maize and sorghum, is inflated with dispersed pseudogenes.</title>
        <authorList>
            <person name="Fletcher K."/>
            <person name="Martin F."/>
            <person name="Isakeit T."/>
            <person name="Cavanaugh K."/>
            <person name="Magill C."/>
            <person name="Michelmore R."/>
        </authorList>
    </citation>
    <scope>NUCLEOTIDE SEQUENCE [LARGE SCALE GENOMIC DNA]</scope>
    <source>
        <strain evidence="1">P6</strain>
    </source>
</reference>
<gene>
    <name evidence="1" type="ORF">PsorP6_005580</name>
</gene>
<dbReference type="Proteomes" id="UP001163321">
    <property type="component" value="Chromosome 4"/>
</dbReference>
<proteinExistence type="predicted"/>